<dbReference type="Proteomes" id="UP001285354">
    <property type="component" value="Unassembled WGS sequence"/>
</dbReference>
<proteinExistence type="inferred from homology"/>
<evidence type="ECO:0000256" key="5">
    <source>
        <dbReference type="RuleBase" id="RU003903"/>
    </source>
</evidence>
<dbReference type="GO" id="GO:0004735">
    <property type="term" value="F:pyrroline-5-carboxylate reductase activity"/>
    <property type="evidence" value="ECO:0007669"/>
    <property type="project" value="UniProtKB-EC"/>
</dbReference>
<dbReference type="NCBIfam" id="TIGR00112">
    <property type="entry name" value="proC"/>
    <property type="match status" value="1"/>
</dbReference>
<dbReference type="InterPro" id="IPR008927">
    <property type="entry name" value="6-PGluconate_DH-like_C_sf"/>
</dbReference>
<dbReference type="Gene3D" id="3.40.50.720">
    <property type="entry name" value="NAD(P)-binding Rossmann-like Domain"/>
    <property type="match status" value="1"/>
</dbReference>
<dbReference type="Pfam" id="PF14748">
    <property type="entry name" value="P5CR_dimer"/>
    <property type="match status" value="1"/>
</dbReference>
<name>A0AAD9SXD8_9HELO</name>
<evidence type="ECO:0000259" key="6">
    <source>
        <dbReference type="Pfam" id="PF03807"/>
    </source>
</evidence>
<accession>A0AAD9SXD8</accession>
<feature type="binding site" evidence="4">
    <location>
        <position position="63"/>
    </location>
    <ligand>
        <name>NADPH</name>
        <dbReference type="ChEBI" id="CHEBI:57783"/>
    </ligand>
</feature>
<dbReference type="AlphaFoldDB" id="A0AAD9SXD8"/>
<dbReference type="InterPro" id="IPR029036">
    <property type="entry name" value="P5CR_dimer"/>
</dbReference>
<dbReference type="SUPFAM" id="SSF51735">
    <property type="entry name" value="NAD(P)-binding Rossmann-fold domains"/>
    <property type="match status" value="1"/>
</dbReference>
<evidence type="ECO:0000256" key="1">
    <source>
        <dbReference type="ARBA" id="ARBA00005525"/>
    </source>
</evidence>
<protein>
    <recommendedName>
        <fullName evidence="5">Pyrroline-5-carboxylate reductase</fullName>
        <ecNumber evidence="5">1.5.1.2</ecNumber>
    </recommendedName>
</protein>
<evidence type="ECO:0000256" key="4">
    <source>
        <dbReference type="PIRSR" id="PIRSR000193-1"/>
    </source>
</evidence>
<dbReference type="PANTHER" id="PTHR11645:SF0">
    <property type="entry name" value="PYRROLINE-5-CARBOXYLATE REDUCTASE 3"/>
    <property type="match status" value="1"/>
</dbReference>
<dbReference type="FunFam" id="1.10.3730.10:FF:000001">
    <property type="entry name" value="Pyrroline-5-carboxylate reductase"/>
    <property type="match status" value="1"/>
</dbReference>
<evidence type="ECO:0000259" key="7">
    <source>
        <dbReference type="Pfam" id="PF14748"/>
    </source>
</evidence>
<dbReference type="InterPro" id="IPR053790">
    <property type="entry name" value="P5CR-like_CS"/>
</dbReference>
<dbReference type="InterPro" id="IPR036291">
    <property type="entry name" value="NAD(P)-bd_dom_sf"/>
</dbReference>
<dbReference type="EC" id="1.5.1.2" evidence="5"/>
<feature type="binding site" evidence="4">
    <location>
        <begin position="14"/>
        <end position="19"/>
    </location>
    <ligand>
        <name>NADP(+)</name>
        <dbReference type="ChEBI" id="CHEBI:58349"/>
    </ligand>
</feature>
<evidence type="ECO:0000256" key="2">
    <source>
        <dbReference type="ARBA" id="ARBA00022857"/>
    </source>
</evidence>
<dbReference type="PROSITE" id="PS00521">
    <property type="entry name" value="P5CR"/>
    <property type="match status" value="1"/>
</dbReference>
<evidence type="ECO:0000313" key="9">
    <source>
        <dbReference type="Proteomes" id="UP001285354"/>
    </source>
</evidence>
<keyword evidence="5" id="KW-0028">Amino-acid biosynthesis</keyword>
<keyword evidence="5" id="KW-0641">Proline biosynthesis</keyword>
<dbReference type="GO" id="GO:0055129">
    <property type="term" value="P:L-proline biosynthetic process"/>
    <property type="evidence" value="ECO:0007669"/>
    <property type="project" value="TreeGrafter"/>
</dbReference>
<dbReference type="EMBL" id="JAUBYV010000008">
    <property type="protein sequence ID" value="KAK2625286.1"/>
    <property type="molecule type" value="Genomic_DNA"/>
</dbReference>
<keyword evidence="2 4" id="KW-0521">NADP</keyword>
<evidence type="ECO:0000256" key="3">
    <source>
        <dbReference type="ARBA" id="ARBA00023002"/>
    </source>
</evidence>
<keyword evidence="9" id="KW-1185">Reference proteome</keyword>
<sequence>MAPSRIQDSKLCFIGGGNMGAAIIGGLLAQGTSSKQNITVSEPFAATRQKVEDTLGVGTTTSNSDAARDADVLVLAVKPQVAKGVCEDLAASWISSNKQELPLIVSICAGIPLNALSTWFTLGDGRAPKVIRVMPNTPALLGEGASGSFAGPGVTEDEKSLVTALLEGFGKVSEWVDREELIDVVTALSGMLVTPPRSLGSGPAYFFLLVEHMISSAFALGLPREQAERLAKQTALGAGRMLAESPEAPGQLRVNVTSPKGTTEAALNSFQASGLEEIVGKALKAAADRGEELGQAAFESPKK</sequence>
<dbReference type="InterPro" id="IPR028939">
    <property type="entry name" value="P5C_Rdtase_cat_N"/>
</dbReference>
<dbReference type="InterPro" id="IPR000304">
    <property type="entry name" value="Pyrroline-COOH_reductase"/>
</dbReference>
<dbReference type="PIRSF" id="PIRSF000193">
    <property type="entry name" value="Pyrrol-5-carb_rd"/>
    <property type="match status" value="1"/>
</dbReference>
<comment type="similarity">
    <text evidence="1 5">Belongs to the pyrroline-5-carboxylate reductase family.</text>
</comment>
<comment type="pathway">
    <text evidence="5">Amino-acid biosynthesis; L-proline biosynthesis; L-proline from L-glutamate 5-semialdehyde: step 1/1.</text>
</comment>
<comment type="caution">
    <text evidence="8">The sequence shown here is derived from an EMBL/GenBank/DDBJ whole genome shotgun (WGS) entry which is preliminary data.</text>
</comment>
<comment type="catalytic activity">
    <reaction evidence="5">
        <text>L-proline + NADP(+) = (S)-1-pyrroline-5-carboxylate + NADPH + 2 H(+)</text>
        <dbReference type="Rhea" id="RHEA:14109"/>
        <dbReference type="ChEBI" id="CHEBI:15378"/>
        <dbReference type="ChEBI" id="CHEBI:17388"/>
        <dbReference type="ChEBI" id="CHEBI:57783"/>
        <dbReference type="ChEBI" id="CHEBI:58349"/>
        <dbReference type="ChEBI" id="CHEBI:60039"/>
        <dbReference type="EC" id="1.5.1.2"/>
    </reaction>
</comment>
<keyword evidence="3 5" id="KW-0560">Oxidoreductase</keyword>
<gene>
    <name evidence="8" type="ORF">QTJ16_005655</name>
</gene>
<feature type="domain" description="Pyrroline-5-carboxylate reductase catalytic N-terminal" evidence="6">
    <location>
        <begin position="10"/>
        <end position="109"/>
    </location>
</feature>
<dbReference type="SUPFAM" id="SSF48179">
    <property type="entry name" value="6-phosphogluconate dehydrogenase C-terminal domain-like"/>
    <property type="match status" value="1"/>
</dbReference>
<dbReference type="Gene3D" id="1.10.3730.10">
    <property type="entry name" value="ProC C-terminal domain-like"/>
    <property type="match status" value="1"/>
</dbReference>
<organism evidence="8 9">
    <name type="scientific">Diplocarpon rosae</name>
    <dbReference type="NCBI Taxonomy" id="946125"/>
    <lineage>
        <taxon>Eukaryota</taxon>
        <taxon>Fungi</taxon>
        <taxon>Dikarya</taxon>
        <taxon>Ascomycota</taxon>
        <taxon>Pezizomycotina</taxon>
        <taxon>Leotiomycetes</taxon>
        <taxon>Helotiales</taxon>
        <taxon>Drepanopezizaceae</taxon>
        <taxon>Diplocarpon</taxon>
    </lineage>
</organism>
<feature type="domain" description="Pyrroline-5-carboxylate reductase dimerisation" evidence="7">
    <location>
        <begin position="179"/>
        <end position="293"/>
    </location>
</feature>
<evidence type="ECO:0000313" key="8">
    <source>
        <dbReference type="EMBL" id="KAK2625286.1"/>
    </source>
</evidence>
<dbReference type="HAMAP" id="MF_01925">
    <property type="entry name" value="P5C_reductase"/>
    <property type="match status" value="1"/>
</dbReference>
<dbReference type="Pfam" id="PF03807">
    <property type="entry name" value="F420_oxidored"/>
    <property type="match status" value="1"/>
</dbReference>
<feature type="binding site" evidence="4">
    <location>
        <begin position="76"/>
        <end position="79"/>
    </location>
    <ligand>
        <name>NADP(+)</name>
        <dbReference type="ChEBI" id="CHEBI:58349"/>
    </ligand>
</feature>
<dbReference type="PANTHER" id="PTHR11645">
    <property type="entry name" value="PYRROLINE-5-CARBOXYLATE REDUCTASE"/>
    <property type="match status" value="1"/>
</dbReference>
<reference evidence="8" key="1">
    <citation type="submission" date="2023-06" db="EMBL/GenBank/DDBJ databases">
        <title>Draft genome of Marssonina rosae.</title>
        <authorList>
            <person name="Cheng Q."/>
        </authorList>
    </citation>
    <scope>NUCLEOTIDE SEQUENCE</scope>
    <source>
        <strain evidence="8">R4</strain>
    </source>
</reference>